<accession>A0A9D4PUS5</accession>
<name>A0A9D4PUS5_RHISA</name>
<gene>
    <name evidence="2" type="ORF">HPB52_001706</name>
</gene>
<reference evidence="2" key="1">
    <citation type="journal article" date="2020" name="Cell">
        <title>Large-Scale Comparative Analyses of Tick Genomes Elucidate Their Genetic Diversity and Vector Capacities.</title>
        <authorList>
            <consortium name="Tick Genome and Microbiome Consortium (TIGMIC)"/>
            <person name="Jia N."/>
            <person name="Wang J."/>
            <person name="Shi W."/>
            <person name="Du L."/>
            <person name="Sun Y."/>
            <person name="Zhan W."/>
            <person name="Jiang J.F."/>
            <person name="Wang Q."/>
            <person name="Zhang B."/>
            <person name="Ji P."/>
            <person name="Bell-Sakyi L."/>
            <person name="Cui X.M."/>
            <person name="Yuan T.T."/>
            <person name="Jiang B.G."/>
            <person name="Yang W.F."/>
            <person name="Lam T.T."/>
            <person name="Chang Q.C."/>
            <person name="Ding S.J."/>
            <person name="Wang X.J."/>
            <person name="Zhu J.G."/>
            <person name="Ruan X.D."/>
            <person name="Zhao L."/>
            <person name="Wei J.T."/>
            <person name="Ye R.Z."/>
            <person name="Que T.C."/>
            <person name="Du C.H."/>
            <person name="Zhou Y.H."/>
            <person name="Cheng J.X."/>
            <person name="Dai P.F."/>
            <person name="Guo W.B."/>
            <person name="Han X.H."/>
            <person name="Huang E.J."/>
            <person name="Li L.F."/>
            <person name="Wei W."/>
            <person name="Gao Y.C."/>
            <person name="Liu J.Z."/>
            <person name="Shao H.Z."/>
            <person name="Wang X."/>
            <person name="Wang C.C."/>
            <person name="Yang T.C."/>
            <person name="Huo Q.B."/>
            <person name="Li W."/>
            <person name="Chen H.Y."/>
            <person name="Chen S.E."/>
            <person name="Zhou L.G."/>
            <person name="Ni X.B."/>
            <person name="Tian J.H."/>
            <person name="Sheng Y."/>
            <person name="Liu T."/>
            <person name="Pan Y.S."/>
            <person name="Xia L.Y."/>
            <person name="Li J."/>
            <person name="Zhao F."/>
            <person name="Cao W.C."/>
        </authorList>
    </citation>
    <scope>NUCLEOTIDE SEQUENCE</scope>
    <source>
        <strain evidence="2">Rsan-2018</strain>
    </source>
</reference>
<dbReference type="AlphaFoldDB" id="A0A9D4PUS5"/>
<comment type="caution">
    <text evidence="2">The sequence shown here is derived from an EMBL/GenBank/DDBJ whole genome shotgun (WGS) entry which is preliminary data.</text>
</comment>
<organism evidence="2 3">
    <name type="scientific">Rhipicephalus sanguineus</name>
    <name type="common">Brown dog tick</name>
    <name type="synonym">Ixodes sanguineus</name>
    <dbReference type="NCBI Taxonomy" id="34632"/>
    <lineage>
        <taxon>Eukaryota</taxon>
        <taxon>Metazoa</taxon>
        <taxon>Ecdysozoa</taxon>
        <taxon>Arthropoda</taxon>
        <taxon>Chelicerata</taxon>
        <taxon>Arachnida</taxon>
        <taxon>Acari</taxon>
        <taxon>Parasitiformes</taxon>
        <taxon>Ixodida</taxon>
        <taxon>Ixodoidea</taxon>
        <taxon>Ixodidae</taxon>
        <taxon>Rhipicephalinae</taxon>
        <taxon>Rhipicephalus</taxon>
        <taxon>Rhipicephalus</taxon>
    </lineage>
</organism>
<reference evidence="2" key="2">
    <citation type="submission" date="2021-09" db="EMBL/GenBank/DDBJ databases">
        <authorList>
            <person name="Jia N."/>
            <person name="Wang J."/>
            <person name="Shi W."/>
            <person name="Du L."/>
            <person name="Sun Y."/>
            <person name="Zhan W."/>
            <person name="Jiang J."/>
            <person name="Wang Q."/>
            <person name="Zhang B."/>
            <person name="Ji P."/>
            <person name="Sakyi L.B."/>
            <person name="Cui X."/>
            <person name="Yuan T."/>
            <person name="Jiang B."/>
            <person name="Yang W."/>
            <person name="Lam T.T.-Y."/>
            <person name="Chang Q."/>
            <person name="Ding S."/>
            <person name="Wang X."/>
            <person name="Zhu J."/>
            <person name="Ruan X."/>
            <person name="Zhao L."/>
            <person name="Wei J."/>
            <person name="Que T."/>
            <person name="Du C."/>
            <person name="Cheng J."/>
            <person name="Dai P."/>
            <person name="Han X."/>
            <person name="Huang E."/>
            <person name="Gao Y."/>
            <person name="Liu J."/>
            <person name="Shao H."/>
            <person name="Ye R."/>
            <person name="Li L."/>
            <person name="Wei W."/>
            <person name="Wang X."/>
            <person name="Wang C."/>
            <person name="Huo Q."/>
            <person name="Li W."/>
            <person name="Guo W."/>
            <person name="Chen H."/>
            <person name="Chen S."/>
            <person name="Zhou L."/>
            <person name="Zhou L."/>
            <person name="Ni X."/>
            <person name="Tian J."/>
            <person name="Zhou Y."/>
            <person name="Sheng Y."/>
            <person name="Liu T."/>
            <person name="Pan Y."/>
            <person name="Xia L."/>
            <person name="Li J."/>
            <person name="Zhao F."/>
            <person name="Cao W."/>
        </authorList>
    </citation>
    <scope>NUCLEOTIDE SEQUENCE</scope>
    <source>
        <strain evidence="2">Rsan-2018</strain>
        <tissue evidence="2">Larvae</tissue>
    </source>
</reference>
<protein>
    <submittedName>
        <fullName evidence="2">Uncharacterized protein</fullName>
    </submittedName>
</protein>
<proteinExistence type="predicted"/>
<feature type="compositionally biased region" description="Polar residues" evidence="1">
    <location>
        <begin position="181"/>
        <end position="195"/>
    </location>
</feature>
<evidence type="ECO:0000256" key="1">
    <source>
        <dbReference type="SAM" id="MobiDB-lite"/>
    </source>
</evidence>
<feature type="compositionally biased region" description="Polar residues" evidence="1">
    <location>
        <begin position="129"/>
        <end position="140"/>
    </location>
</feature>
<keyword evidence="3" id="KW-1185">Reference proteome</keyword>
<feature type="region of interest" description="Disordered" evidence="1">
    <location>
        <begin position="129"/>
        <end position="195"/>
    </location>
</feature>
<feature type="compositionally biased region" description="Pro residues" evidence="1">
    <location>
        <begin position="141"/>
        <end position="154"/>
    </location>
</feature>
<sequence>MDHPDQHGHLARSPRNAAYRVMQHINWRRAVNHITEETNQAHYYSRLARGLWRLNNDVMNSFDSDPSCRLCGAAEETARDCPRLHDKPRTSPTLPELLDLSGQTEETHFDRVNYTKDLLLRWDRLNRGTATTSARETPHTPSSPAPRTGTPPPCFNGSKQTNERLAGPAMFQDPSRELWLRQSTSLTEHPNTAVR</sequence>
<evidence type="ECO:0000313" key="3">
    <source>
        <dbReference type="Proteomes" id="UP000821837"/>
    </source>
</evidence>
<dbReference type="Proteomes" id="UP000821837">
    <property type="component" value="Unassembled WGS sequence"/>
</dbReference>
<evidence type="ECO:0000313" key="2">
    <source>
        <dbReference type="EMBL" id="KAH7955604.1"/>
    </source>
</evidence>
<dbReference type="EMBL" id="JABSTV010001250">
    <property type="protein sequence ID" value="KAH7955604.1"/>
    <property type="molecule type" value="Genomic_DNA"/>
</dbReference>